<dbReference type="RefSeq" id="WP_032058825.1">
    <property type="nucleotide sequence ID" value="NZ_JEXD01000004.1"/>
</dbReference>
<dbReference type="AlphaFoldDB" id="A0A009PKZ8"/>
<organism evidence="3 4">
    <name type="scientific">Acinetobacter baumannii 625974</name>
    <dbReference type="NCBI Taxonomy" id="1310607"/>
    <lineage>
        <taxon>Bacteria</taxon>
        <taxon>Pseudomonadati</taxon>
        <taxon>Pseudomonadota</taxon>
        <taxon>Gammaproteobacteria</taxon>
        <taxon>Moraxellales</taxon>
        <taxon>Moraxellaceae</taxon>
        <taxon>Acinetobacter</taxon>
        <taxon>Acinetobacter calcoaceticus/baumannii complex</taxon>
    </lineage>
</organism>
<evidence type="ECO:0000313" key="4">
    <source>
        <dbReference type="Proteomes" id="UP000021108"/>
    </source>
</evidence>
<proteinExistence type="predicted"/>
<evidence type="ECO:0000259" key="1">
    <source>
        <dbReference type="Pfam" id="PF01471"/>
    </source>
</evidence>
<feature type="domain" description="N-acetylmuramidase" evidence="2">
    <location>
        <begin position="97"/>
        <end position="266"/>
    </location>
</feature>
<dbReference type="InterPro" id="IPR002477">
    <property type="entry name" value="Peptidoglycan-bd-like"/>
</dbReference>
<feature type="domain" description="Peptidoglycan binding-like" evidence="1">
    <location>
        <begin position="9"/>
        <end position="69"/>
    </location>
</feature>
<dbReference type="PATRIC" id="fig|1310607.3.peg.860"/>
<evidence type="ECO:0000313" key="3">
    <source>
        <dbReference type="EMBL" id="EXC09110.1"/>
    </source>
</evidence>
<gene>
    <name evidence="3" type="ORF">J506_0890</name>
</gene>
<dbReference type="Gene3D" id="1.10.101.10">
    <property type="entry name" value="PGBD-like superfamily/PGBD"/>
    <property type="match status" value="1"/>
</dbReference>
<dbReference type="InterPro" id="IPR036365">
    <property type="entry name" value="PGBD-like_sf"/>
</dbReference>
<protein>
    <submittedName>
        <fullName evidence="3">Putative peptidoglycan binding domain protein</fullName>
    </submittedName>
</protein>
<name>A0A009PKZ8_ACIBA</name>
<evidence type="ECO:0000259" key="2">
    <source>
        <dbReference type="Pfam" id="PF11860"/>
    </source>
</evidence>
<accession>A0A009PKZ8</accession>
<dbReference type="InterPro" id="IPR024408">
    <property type="entry name" value="Muramidase"/>
</dbReference>
<dbReference type="EMBL" id="JEXD01000004">
    <property type="protein sequence ID" value="EXC09110.1"/>
    <property type="molecule type" value="Genomic_DNA"/>
</dbReference>
<dbReference type="SUPFAM" id="SSF47090">
    <property type="entry name" value="PGBD-like"/>
    <property type="match status" value="1"/>
</dbReference>
<dbReference type="InterPro" id="IPR036366">
    <property type="entry name" value="PGBDSf"/>
</dbReference>
<dbReference type="Pfam" id="PF01471">
    <property type="entry name" value="PG_binding_1"/>
    <property type="match status" value="1"/>
</dbReference>
<dbReference type="Pfam" id="PF11860">
    <property type="entry name" value="Muramidase"/>
    <property type="match status" value="1"/>
</dbReference>
<comment type="caution">
    <text evidence="3">The sequence shown here is derived from an EMBL/GenBank/DDBJ whole genome shotgun (WGS) entry which is preliminary data.</text>
</comment>
<sequence>MILKFGSKGNAVVTLQRQLAGFGYKGKSGKVLGIDGIFGESTEYAVIQFQQKVGLVADGKVGDKTREALAGNGLDKFLKDSDYISAAKRLGLPELVIRVFGAVEGQGVGFLKNGKVKILFERHRMYEYLKRFKGDAFAKNQMKLVPNLVNTKAGGYQGNEAEHVRLALAKQIHEDSALMSTSWGQFQIMGENWKDLGYDSVQDFVAQMQASESLQLEAFIRFIEWKPGLLEALKKQDWDAVFTLYNGPNYKKLGYQAKFQKEFDHLEPIYGVKKAA</sequence>
<dbReference type="Proteomes" id="UP000021108">
    <property type="component" value="Unassembled WGS sequence"/>
</dbReference>
<reference evidence="3 4" key="1">
    <citation type="submission" date="2014-02" db="EMBL/GenBank/DDBJ databases">
        <title>Comparative genomics and transcriptomics to identify genetic mechanisms underlying the emergence of carbapenem resistant Acinetobacter baumannii (CRAb).</title>
        <authorList>
            <person name="Harris A.D."/>
            <person name="Johnson K.J."/>
            <person name="George J."/>
            <person name="Shefchek K."/>
            <person name="Daugherty S.C."/>
            <person name="Parankush S."/>
            <person name="Sadzewicz L."/>
            <person name="Tallon L."/>
            <person name="Sengamalay N."/>
            <person name="Hazen T.H."/>
            <person name="Rasko D.A."/>
        </authorList>
    </citation>
    <scope>NUCLEOTIDE SEQUENCE [LARGE SCALE GENOMIC DNA]</scope>
    <source>
        <strain evidence="3 4">625974</strain>
    </source>
</reference>